<comment type="caution">
    <text evidence="2">The sequence shown here is derived from an EMBL/GenBank/DDBJ whole genome shotgun (WGS) entry which is preliminary data.</text>
</comment>
<dbReference type="AlphaFoldDB" id="A0A7K3NKQ2"/>
<keyword evidence="3" id="KW-1185">Reference proteome</keyword>
<protein>
    <submittedName>
        <fullName evidence="2">Phage tail assembly protein</fullName>
    </submittedName>
</protein>
<proteinExistence type="predicted"/>
<evidence type="ECO:0000313" key="3">
    <source>
        <dbReference type="Proteomes" id="UP000469724"/>
    </source>
</evidence>
<gene>
    <name evidence="2" type="ORF">G3N56_06205</name>
</gene>
<name>A0A7K3NKQ2_9BACT</name>
<accession>A0A7K3NKQ2</accession>
<sequence>MAKTKTITLPVPTDAEPQAVREVTLHELRIGTILDLLERARDGGQGTDPLAALSELLTSGQVLTGLSLDDLKRLAPSDLGTLWEAFQEVNAAFLALLRKTGILDKATAIFLDGVRRKIGAASGGPAAAFSGPGIPASGDTPGPSSPSP</sequence>
<dbReference type="EMBL" id="JAAGRQ010000017">
    <property type="protein sequence ID" value="NDY56335.1"/>
    <property type="molecule type" value="Genomic_DNA"/>
</dbReference>
<dbReference type="Proteomes" id="UP000469724">
    <property type="component" value="Unassembled WGS sequence"/>
</dbReference>
<evidence type="ECO:0000313" key="2">
    <source>
        <dbReference type="EMBL" id="NDY56335.1"/>
    </source>
</evidence>
<feature type="compositionally biased region" description="Low complexity" evidence="1">
    <location>
        <begin position="121"/>
        <end position="142"/>
    </location>
</feature>
<feature type="region of interest" description="Disordered" evidence="1">
    <location>
        <begin position="121"/>
        <end position="148"/>
    </location>
</feature>
<dbReference type="RefSeq" id="WP_163301387.1">
    <property type="nucleotide sequence ID" value="NZ_JAAGRQ010000017.1"/>
</dbReference>
<reference evidence="2 3" key="1">
    <citation type="submission" date="2020-02" db="EMBL/GenBank/DDBJ databases">
        <title>Comparative genomics of sulfur disproportionating microorganisms.</title>
        <authorList>
            <person name="Ward L.M."/>
            <person name="Bertran E."/>
            <person name="Johnston D.T."/>
        </authorList>
    </citation>
    <scope>NUCLEOTIDE SEQUENCE [LARGE SCALE GENOMIC DNA]</scope>
    <source>
        <strain evidence="2 3">DSM 3696</strain>
    </source>
</reference>
<organism evidence="2 3">
    <name type="scientific">Desulfolutivibrio sulfodismutans</name>
    <dbReference type="NCBI Taxonomy" id="63561"/>
    <lineage>
        <taxon>Bacteria</taxon>
        <taxon>Pseudomonadati</taxon>
        <taxon>Thermodesulfobacteriota</taxon>
        <taxon>Desulfovibrionia</taxon>
        <taxon>Desulfovibrionales</taxon>
        <taxon>Desulfovibrionaceae</taxon>
        <taxon>Desulfolutivibrio</taxon>
    </lineage>
</organism>
<evidence type="ECO:0000256" key="1">
    <source>
        <dbReference type="SAM" id="MobiDB-lite"/>
    </source>
</evidence>